<proteinExistence type="predicted"/>
<comment type="caution">
    <text evidence="1">The sequence shown here is derived from an EMBL/GenBank/DDBJ whole genome shotgun (WGS) entry which is preliminary data.</text>
</comment>
<name>A0A101LV81_PICGL</name>
<dbReference type="AlphaFoldDB" id="A0A101LV81"/>
<dbReference type="EMBL" id="LKAM01000014">
    <property type="protein sequence ID" value="KUM45972.1"/>
    <property type="molecule type" value="Genomic_DNA"/>
</dbReference>
<protein>
    <submittedName>
        <fullName evidence="1">Uncharacterized protein</fullName>
    </submittedName>
</protein>
<gene>
    <name evidence="1" type="ORF">ABT39_MTgene2075</name>
</gene>
<reference evidence="1" key="1">
    <citation type="journal article" date="2015" name="Genome Biol. Evol.">
        <title>Organellar Genomes of White Spruce (Picea glauca): Assembly and Annotation.</title>
        <authorList>
            <person name="Jackman S.D."/>
            <person name="Warren R.L."/>
            <person name="Gibb E.A."/>
            <person name="Vandervalk B.P."/>
            <person name="Mohamadi H."/>
            <person name="Chu J."/>
            <person name="Raymond A."/>
            <person name="Pleasance S."/>
            <person name="Coope R."/>
            <person name="Wildung M.R."/>
            <person name="Ritland C.E."/>
            <person name="Bousquet J."/>
            <person name="Jones S.J."/>
            <person name="Bohlmann J."/>
            <person name="Birol I."/>
        </authorList>
    </citation>
    <scope>NUCLEOTIDE SEQUENCE [LARGE SCALE GENOMIC DNA]</scope>
    <source>
        <tissue evidence="1">Flushing bud</tissue>
    </source>
</reference>
<accession>A0A101LV81</accession>
<sequence>MGRGERRPYPGKLEYLMKNKWCKHKPKAILYRQAGSAPENQRHRRQIQMQRQLTYLFLPKDADSAFSYFPMKPEPCEGMYVKGGC</sequence>
<geneLocation type="mitochondrion" evidence="1"/>
<keyword evidence="1" id="KW-0496">Mitochondrion</keyword>
<organism evidence="1">
    <name type="scientific">Picea glauca</name>
    <name type="common">White spruce</name>
    <name type="synonym">Pinus glauca</name>
    <dbReference type="NCBI Taxonomy" id="3330"/>
    <lineage>
        <taxon>Eukaryota</taxon>
        <taxon>Viridiplantae</taxon>
        <taxon>Streptophyta</taxon>
        <taxon>Embryophyta</taxon>
        <taxon>Tracheophyta</taxon>
        <taxon>Spermatophyta</taxon>
        <taxon>Pinopsida</taxon>
        <taxon>Pinidae</taxon>
        <taxon>Conifers I</taxon>
        <taxon>Pinales</taxon>
        <taxon>Pinaceae</taxon>
        <taxon>Picea</taxon>
    </lineage>
</organism>
<evidence type="ECO:0000313" key="1">
    <source>
        <dbReference type="EMBL" id="KUM45972.1"/>
    </source>
</evidence>